<dbReference type="Pfam" id="PF05978">
    <property type="entry name" value="UNC-93"/>
    <property type="match status" value="1"/>
</dbReference>
<keyword evidence="3 5" id="KW-1133">Transmembrane helix</keyword>
<dbReference type="PANTHER" id="PTHR23294:SF19">
    <property type="entry name" value="DUF895 DOMAIN MEMBRANE PROTEIN-RELATED"/>
    <property type="match status" value="1"/>
</dbReference>
<dbReference type="Proteomes" id="UP000827549">
    <property type="component" value="Chromosome 6"/>
</dbReference>
<feature type="transmembrane region" description="Helical" evidence="5">
    <location>
        <begin position="168"/>
        <end position="189"/>
    </location>
</feature>
<dbReference type="RefSeq" id="XP_062630447.1">
    <property type="nucleotide sequence ID" value="XM_062774463.1"/>
</dbReference>
<keyword evidence="2 5" id="KW-0812">Transmembrane</keyword>
<protein>
    <submittedName>
        <fullName evidence="6">UNC93-like protein</fullName>
    </submittedName>
</protein>
<feature type="transmembrane region" description="Helical" evidence="5">
    <location>
        <begin position="98"/>
        <end position="117"/>
    </location>
</feature>
<evidence type="ECO:0000256" key="5">
    <source>
        <dbReference type="SAM" id="Phobius"/>
    </source>
</evidence>
<feature type="transmembrane region" description="Helical" evidence="5">
    <location>
        <begin position="289"/>
        <end position="311"/>
    </location>
</feature>
<dbReference type="InterPro" id="IPR010291">
    <property type="entry name" value="Ion_channel_UNC-93"/>
</dbReference>
<dbReference type="EMBL" id="CP086719">
    <property type="protein sequence ID" value="WOO84421.1"/>
    <property type="molecule type" value="Genomic_DNA"/>
</dbReference>
<feature type="transmembrane region" description="Helical" evidence="5">
    <location>
        <begin position="129"/>
        <end position="156"/>
    </location>
</feature>
<dbReference type="GO" id="GO:0016020">
    <property type="term" value="C:membrane"/>
    <property type="evidence" value="ECO:0007669"/>
    <property type="project" value="UniProtKB-SubCell"/>
</dbReference>
<proteinExistence type="predicted"/>
<feature type="transmembrane region" description="Helical" evidence="5">
    <location>
        <begin position="362"/>
        <end position="383"/>
    </location>
</feature>
<reference evidence="6" key="1">
    <citation type="submission" date="2023-10" db="EMBL/GenBank/DDBJ databases">
        <authorList>
            <person name="Noh H."/>
        </authorList>
    </citation>
    <scope>NUCLEOTIDE SEQUENCE</scope>
    <source>
        <strain evidence="6">DUCC4014</strain>
    </source>
</reference>
<dbReference type="InterPro" id="IPR036259">
    <property type="entry name" value="MFS_trans_sf"/>
</dbReference>
<keyword evidence="7" id="KW-1185">Reference proteome</keyword>
<name>A0AAF0YH09_9TREE</name>
<accession>A0AAF0YH09</accession>
<evidence type="ECO:0000256" key="4">
    <source>
        <dbReference type="ARBA" id="ARBA00023136"/>
    </source>
</evidence>
<feature type="transmembrane region" description="Helical" evidence="5">
    <location>
        <begin position="201"/>
        <end position="219"/>
    </location>
</feature>
<feature type="transmembrane region" description="Helical" evidence="5">
    <location>
        <begin position="24"/>
        <end position="44"/>
    </location>
</feature>
<evidence type="ECO:0000313" key="6">
    <source>
        <dbReference type="EMBL" id="WOO84421.1"/>
    </source>
</evidence>
<keyword evidence="4 5" id="KW-0472">Membrane</keyword>
<dbReference type="GeneID" id="87811110"/>
<comment type="subcellular location">
    <subcellularLocation>
        <location evidence="1">Membrane</location>
        <topology evidence="1">Multi-pass membrane protein</topology>
    </subcellularLocation>
</comment>
<gene>
    <name evidence="6" type="primary">SPAC922.05c_3</name>
    <name evidence="6" type="ORF">LOC62_06G007940</name>
</gene>
<evidence type="ECO:0000313" key="7">
    <source>
        <dbReference type="Proteomes" id="UP000827549"/>
    </source>
</evidence>
<evidence type="ECO:0000256" key="1">
    <source>
        <dbReference type="ARBA" id="ARBA00004141"/>
    </source>
</evidence>
<dbReference type="PANTHER" id="PTHR23294">
    <property type="entry name" value="ET TRANSLATION PRODUCT-RELATED"/>
    <property type="match status" value="1"/>
</dbReference>
<evidence type="ECO:0000256" key="3">
    <source>
        <dbReference type="ARBA" id="ARBA00022989"/>
    </source>
</evidence>
<feature type="transmembrane region" description="Helical" evidence="5">
    <location>
        <begin position="323"/>
        <end position="342"/>
    </location>
</feature>
<organism evidence="6 7">
    <name type="scientific">Vanrija pseudolonga</name>
    <dbReference type="NCBI Taxonomy" id="143232"/>
    <lineage>
        <taxon>Eukaryota</taxon>
        <taxon>Fungi</taxon>
        <taxon>Dikarya</taxon>
        <taxon>Basidiomycota</taxon>
        <taxon>Agaricomycotina</taxon>
        <taxon>Tremellomycetes</taxon>
        <taxon>Trichosporonales</taxon>
        <taxon>Trichosporonaceae</taxon>
        <taxon>Vanrija</taxon>
    </lineage>
</organism>
<sequence length="492" mass="53022">MSPTHAVQEPPEATTKRVWYRSPMYAIVIVGICNFTAPGLWWAMNSIGGGGQASPVSLKPKPLTGAANPTQFLVNAANALTCSIMVLTAFLGSTVLNLVGVNWALFLGGVGFSPYLAGLYTNNKYGTGWLVLFGAATCGISAGLFWAIEAAVALAYPEPYRIGLSLGIWMSFRVAGQIVGGAINLGVNASRGEAGAINPKVYLVFIALQAAGAFVSFLLPKPHTIQRRDGKKVKLYNGRTAWDEVKGTARVFFTKEILLLVPFFFQGVFPDSYVNTYMASYFTVRVRALGSFVAAWASVLLGNLVGGFLDVKRIPLKTRARAAFLWIVVTAGAWWTWVIVLEANFPSKKAIDWTSPLFGRTFAVYVLISANFQASFVYTFFVCKAISKTHENETRIVGLLRSVQSASFAVAYGTSSVKSFAHLGSASLNFALWGVALLPTWLVVRRIGVDLNGPNDEVEAADVEGVEDAEAQVVQLPKSGAVVASEDEKKKN</sequence>
<dbReference type="InterPro" id="IPR051617">
    <property type="entry name" value="UNC-93-like_regulator"/>
</dbReference>
<dbReference type="AlphaFoldDB" id="A0AAF0YH09"/>
<evidence type="ECO:0000256" key="2">
    <source>
        <dbReference type="ARBA" id="ARBA00022692"/>
    </source>
</evidence>
<dbReference type="SUPFAM" id="SSF103473">
    <property type="entry name" value="MFS general substrate transporter"/>
    <property type="match status" value="1"/>
</dbReference>